<comment type="caution">
    <text evidence="8">The sequence shown here is derived from an EMBL/GenBank/DDBJ whole genome shotgun (WGS) entry which is preliminary data.</text>
</comment>
<organism evidence="8 9">
    <name type="scientific">Stentor coeruleus</name>
    <dbReference type="NCBI Taxonomy" id="5963"/>
    <lineage>
        <taxon>Eukaryota</taxon>
        <taxon>Sar</taxon>
        <taxon>Alveolata</taxon>
        <taxon>Ciliophora</taxon>
        <taxon>Postciliodesmatophora</taxon>
        <taxon>Heterotrichea</taxon>
        <taxon>Heterotrichida</taxon>
        <taxon>Stentoridae</taxon>
        <taxon>Stentor</taxon>
    </lineage>
</organism>
<dbReference type="Pfam" id="PF00642">
    <property type="entry name" value="zf-CCCH"/>
    <property type="match status" value="1"/>
</dbReference>
<dbReference type="Proteomes" id="UP000187209">
    <property type="component" value="Unassembled WGS sequence"/>
</dbReference>
<dbReference type="InterPro" id="IPR036855">
    <property type="entry name" value="Znf_CCCH_sf"/>
</dbReference>
<dbReference type="GO" id="GO:0034247">
    <property type="term" value="P:snoRNA splicing"/>
    <property type="evidence" value="ECO:0007669"/>
    <property type="project" value="TreeGrafter"/>
</dbReference>
<dbReference type="OrthoDB" id="25761at2759"/>
<dbReference type="PANTHER" id="PTHR12930:SF0">
    <property type="entry name" value="RING FINGER PROTEIN 113B"/>
    <property type="match status" value="1"/>
</dbReference>
<keyword evidence="5" id="KW-0175">Coiled coil</keyword>
<dbReference type="PANTHER" id="PTHR12930">
    <property type="entry name" value="ZINC FINGER PROTEIN 183"/>
    <property type="match status" value="1"/>
</dbReference>
<dbReference type="Gene3D" id="3.30.40.10">
    <property type="entry name" value="Zinc/RING finger domain, C3HC4 (zinc finger)"/>
    <property type="match status" value="1"/>
</dbReference>
<dbReference type="SUPFAM" id="SSF57850">
    <property type="entry name" value="RING/U-box"/>
    <property type="match status" value="1"/>
</dbReference>
<evidence type="ECO:0000256" key="1">
    <source>
        <dbReference type="ARBA" id="ARBA00022723"/>
    </source>
</evidence>
<evidence type="ECO:0000313" key="9">
    <source>
        <dbReference type="Proteomes" id="UP000187209"/>
    </source>
</evidence>
<feature type="region of interest" description="Disordered" evidence="6">
    <location>
        <begin position="1"/>
        <end position="33"/>
    </location>
</feature>
<dbReference type="InterPro" id="IPR000571">
    <property type="entry name" value="Znf_CCCH"/>
</dbReference>
<sequence>MFSKRKKKSQIVIPQVEETESEPNLQKKPKRSETETILFTYTDDKGLKTYSDGGAILENIDPESSTINDALKQKEISNKIKAGELDSSVYRGQKGYALYAEKSDASIYASKYTGSLGPVKAPSHVRTTCRFDYAYGLCKDWRIGGYCGYGDSCIFVHDRSEFKTGWELEKEWEKEQEEKRMKAIERMENIEKMEKIEQGQEEEKEEEEEKKSCGICKGVVEVVTQCKHEFCYKCSIGQYAKTPKCYVCGKDTKGIFNDISK</sequence>
<dbReference type="InterPro" id="IPR013083">
    <property type="entry name" value="Znf_RING/FYVE/PHD"/>
</dbReference>
<feature type="coiled-coil region" evidence="5">
    <location>
        <begin position="173"/>
        <end position="210"/>
    </location>
</feature>
<keyword evidence="3 4" id="KW-0862">Zinc</keyword>
<accession>A0A1R2D1Y3</accession>
<evidence type="ECO:0000256" key="6">
    <source>
        <dbReference type="SAM" id="MobiDB-lite"/>
    </source>
</evidence>
<feature type="domain" description="C3H1-type" evidence="7">
    <location>
        <begin position="132"/>
        <end position="160"/>
    </location>
</feature>
<evidence type="ECO:0000259" key="7">
    <source>
        <dbReference type="PROSITE" id="PS50103"/>
    </source>
</evidence>
<protein>
    <recommendedName>
        <fullName evidence="7">C3H1-type domain-containing protein</fullName>
    </recommendedName>
</protein>
<evidence type="ECO:0000256" key="2">
    <source>
        <dbReference type="ARBA" id="ARBA00022771"/>
    </source>
</evidence>
<dbReference type="InterPro" id="IPR039971">
    <property type="entry name" value="CWC24-like"/>
</dbReference>
<name>A0A1R2D1Y3_9CILI</name>
<dbReference type="GO" id="GO:0005684">
    <property type="term" value="C:U2-type spliceosomal complex"/>
    <property type="evidence" value="ECO:0007669"/>
    <property type="project" value="TreeGrafter"/>
</dbReference>
<keyword evidence="1 4" id="KW-0479">Metal-binding</keyword>
<dbReference type="SUPFAM" id="SSF90229">
    <property type="entry name" value="CCCH zinc finger"/>
    <property type="match status" value="1"/>
</dbReference>
<evidence type="ECO:0000256" key="3">
    <source>
        <dbReference type="ARBA" id="ARBA00022833"/>
    </source>
</evidence>
<evidence type="ECO:0000256" key="5">
    <source>
        <dbReference type="SAM" id="Coils"/>
    </source>
</evidence>
<reference evidence="8 9" key="1">
    <citation type="submission" date="2016-11" db="EMBL/GenBank/DDBJ databases">
        <title>The macronuclear genome of Stentor coeruleus: a giant cell with tiny introns.</title>
        <authorList>
            <person name="Slabodnick M."/>
            <person name="Ruby J.G."/>
            <person name="Reiff S.B."/>
            <person name="Swart E.C."/>
            <person name="Gosai S."/>
            <person name="Prabakaran S."/>
            <person name="Witkowska E."/>
            <person name="Larue G.E."/>
            <person name="Fisher S."/>
            <person name="Freeman R.M."/>
            <person name="Gunawardena J."/>
            <person name="Chu W."/>
            <person name="Stover N.A."/>
            <person name="Gregory B.D."/>
            <person name="Nowacki M."/>
            <person name="Derisi J."/>
            <person name="Roy S.W."/>
            <person name="Marshall W.F."/>
            <person name="Sood P."/>
        </authorList>
    </citation>
    <scope>NUCLEOTIDE SEQUENCE [LARGE SCALE GENOMIC DNA]</scope>
    <source>
        <strain evidence="8">WM001</strain>
    </source>
</reference>
<proteinExistence type="predicted"/>
<dbReference type="SMART" id="SM00356">
    <property type="entry name" value="ZnF_C3H1"/>
    <property type="match status" value="1"/>
</dbReference>
<feature type="zinc finger region" description="C3H1-type" evidence="4">
    <location>
        <begin position="132"/>
        <end position="160"/>
    </location>
</feature>
<dbReference type="PROSITE" id="PS50103">
    <property type="entry name" value="ZF_C3H1"/>
    <property type="match status" value="1"/>
</dbReference>
<dbReference type="GO" id="GO:0008270">
    <property type="term" value="F:zinc ion binding"/>
    <property type="evidence" value="ECO:0007669"/>
    <property type="project" value="UniProtKB-KW"/>
</dbReference>
<keyword evidence="9" id="KW-1185">Reference proteome</keyword>
<evidence type="ECO:0000256" key="4">
    <source>
        <dbReference type="PROSITE-ProRule" id="PRU00723"/>
    </source>
</evidence>
<dbReference type="EMBL" id="MPUH01000015">
    <property type="protein sequence ID" value="OMJ95226.1"/>
    <property type="molecule type" value="Genomic_DNA"/>
</dbReference>
<gene>
    <name evidence="8" type="ORF">SteCoe_1438</name>
</gene>
<dbReference type="AlphaFoldDB" id="A0A1R2D1Y3"/>
<keyword evidence="2 4" id="KW-0863">Zinc-finger</keyword>
<evidence type="ECO:0000313" key="8">
    <source>
        <dbReference type="EMBL" id="OMJ95226.1"/>
    </source>
</evidence>